<evidence type="ECO:0000259" key="5">
    <source>
        <dbReference type="Pfam" id="PF00155"/>
    </source>
</evidence>
<evidence type="ECO:0000256" key="2">
    <source>
        <dbReference type="ARBA" id="ARBA00010008"/>
    </source>
</evidence>
<sequence length="380" mass="42176">MNWDPAVTMRTKLNLRAAEGTLRKLDVTHTRFDFSSNDYFGFARSTELQLLIADELRKYPEAPLSLGATGSRLLSGNTPFAMELEQELAGYHGAESGLIFNSGYAANVSLFSSVLKKGDTVIHDAYIHASVIDGIRLSTARRLKFKHNDPEDLEKKLKVAGGPCYVAVESVYSMDGDTADLAGIVALCRKYAAHLIVDEAHAFGIYGTGLVDQLHLQDAVFARVVTFGKTLGLSGAVVLGTGLLKEYLVNFARPFIYSTAIPFLHLLSIRVAYRYFLTTQDVNRKILLEKCELLKSGLSESDRLKTSRNNSAIQCLYTTGNEEAVRYSCELQEKGFDVRAIRSPTVPKSTERLRICVHTYNTNPEILELCHHISQLTTIR</sequence>
<comment type="caution">
    <text evidence="6">The sequence shown here is derived from an EMBL/GenBank/DDBJ whole genome shotgun (WGS) entry which is preliminary data.</text>
</comment>
<feature type="domain" description="Aminotransferase class I/classII large" evidence="5">
    <location>
        <begin position="33"/>
        <end position="370"/>
    </location>
</feature>
<proteinExistence type="inferred from homology"/>
<evidence type="ECO:0000313" key="6">
    <source>
        <dbReference type="EMBL" id="TDQ11095.1"/>
    </source>
</evidence>
<accession>A0A4R6SYL0</accession>
<evidence type="ECO:0000256" key="3">
    <source>
        <dbReference type="ARBA" id="ARBA00022679"/>
    </source>
</evidence>
<dbReference type="InterPro" id="IPR015422">
    <property type="entry name" value="PyrdxlP-dep_Trfase_small"/>
</dbReference>
<gene>
    <name evidence="6" type="ORF">ATK78_0209</name>
</gene>
<dbReference type="InterPro" id="IPR004839">
    <property type="entry name" value="Aminotransferase_I/II_large"/>
</dbReference>
<reference evidence="6 7" key="1">
    <citation type="submission" date="2019-03" db="EMBL/GenBank/DDBJ databases">
        <title>Genomic Encyclopedia of Archaeal and Bacterial Type Strains, Phase II (KMG-II): from individual species to whole genera.</title>
        <authorList>
            <person name="Goeker M."/>
        </authorList>
    </citation>
    <scope>NUCLEOTIDE SEQUENCE [LARGE SCALE GENOMIC DNA]</scope>
    <source>
        <strain evidence="6 7">DSM 19035</strain>
    </source>
</reference>
<dbReference type="Pfam" id="PF00155">
    <property type="entry name" value="Aminotran_1_2"/>
    <property type="match status" value="1"/>
</dbReference>
<dbReference type="GO" id="GO:0009102">
    <property type="term" value="P:biotin biosynthetic process"/>
    <property type="evidence" value="ECO:0007669"/>
    <property type="project" value="TreeGrafter"/>
</dbReference>
<dbReference type="PANTHER" id="PTHR13693:SF77">
    <property type="entry name" value="8-AMINO-7-OXONONANOATE SYNTHASE"/>
    <property type="match status" value="1"/>
</dbReference>
<name>A0A4R6SYL0_9SPHI</name>
<dbReference type="EMBL" id="SNYC01000003">
    <property type="protein sequence ID" value="TDQ11095.1"/>
    <property type="molecule type" value="Genomic_DNA"/>
</dbReference>
<dbReference type="InterPro" id="IPR015424">
    <property type="entry name" value="PyrdxlP-dep_Trfase"/>
</dbReference>
<comment type="cofactor">
    <cofactor evidence="1">
        <name>pyridoxal 5'-phosphate</name>
        <dbReference type="ChEBI" id="CHEBI:597326"/>
    </cofactor>
</comment>
<dbReference type="GO" id="GO:0016740">
    <property type="term" value="F:transferase activity"/>
    <property type="evidence" value="ECO:0007669"/>
    <property type="project" value="UniProtKB-KW"/>
</dbReference>
<keyword evidence="3" id="KW-0808">Transferase</keyword>
<dbReference type="InterPro" id="IPR050087">
    <property type="entry name" value="AON_synthase_class-II"/>
</dbReference>
<dbReference type="AlphaFoldDB" id="A0A4R6SYL0"/>
<dbReference type="PANTHER" id="PTHR13693">
    <property type="entry name" value="CLASS II AMINOTRANSFERASE/8-AMINO-7-OXONONANOATE SYNTHASE"/>
    <property type="match status" value="1"/>
</dbReference>
<dbReference type="Gene3D" id="3.90.1150.10">
    <property type="entry name" value="Aspartate Aminotransferase, domain 1"/>
    <property type="match status" value="1"/>
</dbReference>
<dbReference type="RefSeq" id="WP_133574200.1">
    <property type="nucleotide sequence ID" value="NZ_SNYC01000003.1"/>
</dbReference>
<keyword evidence="4" id="KW-0663">Pyridoxal phosphate</keyword>
<dbReference type="Proteomes" id="UP000295620">
    <property type="component" value="Unassembled WGS sequence"/>
</dbReference>
<comment type="similarity">
    <text evidence="2">Belongs to the class-II pyridoxal-phosphate-dependent aminotransferase family. BioF subfamily.</text>
</comment>
<dbReference type="InterPro" id="IPR015421">
    <property type="entry name" value="PyrdxlP-dep_Trfase_major"/>
</dbReference>
<organism evidence="6 7">
    <name type="scientific">Pedobacter metabolipauper</name>
    <dbReference type="NCBI Taxonomy" id="425513"/>
    <lineage>
        <taxon>Bacteria</taxon>
        <taxon>Pseudomonadati</taxon>
        <taxon>Bacteroidota</taxon>
        <taxon>Sphingobacteriia</taxon>
        <taxon>Sphingobacteriales</taxon>
        <taxon>Sphingobacteriaceae</taxon>
        <taxon>Pedobacter</taxon>
    </lineage>
</organism>
<evidence type="ECO:0000256" key="4">
    <source>
        <dbReference type="ARBA" id="ARBA00022898"/>
    </source>
</evidence>
<evidence type="ECO:0000256" key="1">
    <source>
        <dbReference type="ARBA" id="ARBA00001933"/>
    </source>
</evidence>
<dbReference type="Gene3D" id="3.40.640.10">
    <property type="entry name" value="Type I PLP-dependent aspartate aminotransferase-like (Major domain)"/>
    <property type="match status" value="1"/>
</dbReference>
<evidence type="ECO:0000313" key="7">
    <source>
        <dbReference type="Proteomes" id="UP000295620"/>
    </source>
</evidence>
<protein>
    <submittedName>
        <fullName evidence="6">8-amino-7-oxononanoate synthase</fullName>
    </submittedName>
</protein>
<dbReference type="OrthoDB" id="9807157at2"/>
<dbReference type="GO" id="GO:0030170">
    <property type="term" value="F:pyridoxal phosphate binding"/>
    <property type="evidence" value="ECO:0007669"/>
    <property type="project" value="InterPro"/>
</dbReference>
<keyword evidence="7" id="KW-1185">Reference proteome</keyword>
<dbReference type="SUPFAM" id="SSF53383">
    <property type="entry name" value="PLP-dependent transferases"/>
    <property type="match status" value="1"/>
</dbReference>